<comment type="subunit">
    <text evidence="4">Part of a SCF (SKP1-cullin-F-box) protein ligase complex.</text>
</comment>
<comment type="caution">
    <text evidence="7">The sequence shown here is derived from an EMBL/GenBank/DDBJ whole genome shotgun (WGS) entry which is preliminary data.</text>
</comment>
<dbReference type="InterPro" id="IPR016072">
    <property type="entry name" value="Skp1_comp_dimer"/>
</dbReference>
<dbReference type="InterPro" id="IPR011333">
    <property type="entry name" value="SKP1/BTB/POZ_sf"/>
</dbReference>
<dbReference type="SUPFAM" id="SSF54695">
    <property type="entry name" value="POZ domain"/>
    <property type="match status" value="1"/>
</dbReference>
<evidence type="ECO:0000256" key="3">
    <source>
        <dbReference type="ARBA" id="ARBA00022786"/>
    </source>
</evidence>
<dbReference type="Pfam" id="PF03931">
    <property type="entry name" value="Skp1_POZ"/>
    <property type="match status" value="1"/>
</dbReference>
<feature type="domain" description="SKP1 component dimerisation" evidence="5">
    <location>
        <begin position="108"/>
        <end position="155"/>
    </location>
</feature>
<dbReference type="AlphaFoldDB" id="A0ABD3B9K0"/>
<evidence type="ECO:0000313" key="8">
    <source>
        <dbReference type="Proteomes" id="UP001632038"/>
    </source>
</evidence>
<feature type="domain" description="SKP1 component POZ" evidence="6">
    <location>
        <begin position="1"/>
        <end position="59"/>
    </location>
</feature>
<comment type="function">
    <text evidence="4">Involved in ubiquitination and subsequent proteasomal degradation of target proteins. Together with CUL1, RBX1 and a F-box protein, it forms a SCF E3 ubiquitin ligase complex. The functional specificity of this complex depends on the type of F-box protein. In the SCF complex, it serves as an adapter that links the F-box protein to CUL1.</text>
</comment>
<keyword evidence="3 4" id="KW-0833">Ubl conjugation pathway</keyword>
<dbReference type="Gene3D" id="3.30.710.10">
    <property type="entry name" value="Potassium Channel Kv1.1, Chain A"/>
    <property type="match status" value="1"/>
</dbReference>
<dbReference type="Proteomes" id="UP001632038">
    <property type="component" value="Unassembled WGS sequence"/>
</dbReference>
<sequence length="157" mass="17963">MVILKTSDDKLIEVEDSIIIEAQTIKNMIEDGYADNVIPIPKVKSEVLAKVIEYCRHHAAARPSDEGDETVDKKAVEDELDKYDKKFVKIDQEMIFEIILAANYLNIKSLIDLMCDAVANKMVYLSMEEVRKMFGQVNDLSPEEEEAIRTETAWAYE</sequence>
<evidence type="ECO:0000256" key="2">
    <source>
        <dbReference type="ARBA" id="ARBA00009993"/>
    </source>
</evidence>
<evidence type="ECO:0000256" key="1">
    <source>
        <dbReference type="ARBA" id="ARBA00004906"/>
    </source>
</evidence>
<evidence type="ECO:0000259" key="6">
    <source>
        <dbReference type="Pfam" id="PF03931"/>
    </source>
</evidence>
<evidence type="ECO:0000313" key="7">
    <source>
        <dbReference type="EMBL" id="KAL3613942.1"/>
    </source>
</evidence>
<organism evidence="7 8">
    <name type="scientific">Castilleja foliolosa</name>
    <dbReference type="NCBI Taxonomy" id="1961234"/>
    <lineage>
        <taxon>Eukaryota</taxon>
        <taxon>Viridiplantae</taxon>
        <taxon>Streptophyta</taxon>
        <taxon>Embryophyta</taxon>
        <taxon>Tracheophyta</taxon>
        <taxon>Spermatophyta</taxon>
        <taxon>Magnoliopsida</taxon>
        <taxon>eudicotyledons</taxon>
        <taxon>Gunneridae</taxon>
        <taxon>Pentapetalae</taxon>
        <taxon>asterids</taxon>
        <taxon>lamiids</taxon>
        <taxon>Lamiales</taxon>
        <taxon>Orobanchaceae</taxon>
        <taxon>Pedicularideae</taxon>
        <taxon>Castillejinae</taxon>
        <taxon>Castilleja</taxon>
    </lineage>
</organism>
<dbReference type="InterPro" id="IPR001232">
    <property type="entry name" value="SKP1-like"/>
</dbReference>
<dbReference type="GO" id="GO:0016567">
    <property type="term" value="P:protein ubiquitination"/>
    <property type="evidence" value="ECO:0007669"/>
    <property type="project" value="UniProtKB-UniRule"/>
</dbReference>
<reference evidence="8" key="1">
    <citation type="journal article" date="2024" name="IScience">
        <title>Strigolactones Initiate the Formation of Haustorium-like Structures in Castilleja.</title>
        <authorList>
            <person name="Buerger M."/>
            <person name="Peterson D."/>
            <person name="Chory J."/>
        </authorList>
    </citation>
    <scope>NUCLEOTIDE SEQUENCE [LARGE SCALE GENOMIC DNA]</scope>
</reference>
<dbReference type="InterPro" id="IPR036296">
    <property type="entry name" value="SKP1-like_dim_sf"/>
</dbReference>
<gene>
    <name evidence="7" type="ORF">CASFOL_042016</name>
</gene>
<dbReference type="GO" id="GO:0009867">
    <property type="term" value="P:jasmonic acid mediated signaling pathway"/>
    <property type="evidence" value="ECO:0007669"/>
    <property type="project" value="UniProtKB-ARBA"/>
</dbReference>
<dbReference type="InterPro" id="IPR016897">
    <property type="entry name" value="SKP1"/>
</dbReference>
<evidence type="ECO:0000256" key="4">
    <source>
        <dbReference type="PIRNR" id="PIRNR028729"/>
    </source>
</evidence>
<evidence type="ECO:0000259" key="5">
    <source>
        <dbReference type="Pfam" id="PF01466"/>
    </source>
</evidence>
<protein>
    <recommendedName>
        <fullName evidence="4">SKP1-like protein</fullName>
    </recommendedName>
</protein>
<dbReference type="CDD" id="cd18322">
    <property type="entry name" value="BTB_POZ_SKP1"/>
    <property type="match status" value="1"/>
</dbReference>
<name>A0ABD3B9K0_9LAMI</name>
<dbReference type="PIRSF" id="PIRSF028729">
    <property type="entry name" value="E3_ubiquit_lig_SCF_Skp"/>
    <property type="match status" value="1"/>
</dbReference>
<dbReference type="EMBL" id="JAVIJP010000107">
    <property type="protein sequence ID" value="KAL3613942.1"/>
    <property type="molecule type" value="Genomic_DNA"/>
</dbReference>
<dbReference type="Pfam" id="PF01466">
    <property type="entry name" value="Skp1"/>
    <property type="match status" value="1"/>
</dbReference>
<keyword evidence="8" id="KW-1185">Reference proteome</keyword>
<dbReference type="InterPro" id="IPR016073">
    <property type="entry name" value="Skp1_comp_POZ"/>
</dbReference>
<dbReference type="SUPFAM" id="SSF81382">
    <property type="entry name" value="Skp1 dimerisation domain-like"/>
    <property type="match status" value="1"/>
</dbReference>
<dbReference type="FunFam" id="3.30.710.10:FF:000026">
    <property type="entry name" value="E3 ubiquitin ligase complex SCF subunit"/>
    <property type="match status" value="1"/>
</dbReference>
<proteinExistence type="inferred from homology"/>
<dbReference type="PANTHER" id="PTHR11165">
    <property type="entry name" value="SKP1"/>
    <property type="match status" value="1"/>
</dbReference>
<accession>A0ABD3B9K0</accession>
<comment type="pathway">
    <text evidence="1 4">Protein modification; protein ubiquitination.</text>
</comment>
<dbReference type="SMART" id="SM00512">
    <property type="entry name" value="Skp1"/>
    <property type="match status" value="1"/>
</dbReference>
<comment type="similarity">
    <text evidence="2 4">Belongs to the SKP1 family.</text>
</comment>